<accession>A0A347W609</accession>
<comment type="subcellular location">
    <subcellularLocation>
        <location evidence="1 10">Cell outer membrane</location>
        <topology evidence="1 10">Multi-pass membrane protein</topology>
    </subcellularLocation>
</comment>
<evidence type="ECO:0000256" key="10">
    <source>
        <dbReference type="PROSITE-ProRule" id="PRU01360"/>
    </source>
</evidence>
<evidence type="ECO:0000256" key="2">
    <source>
        <dbReference type="ARBA" id="ARBA00022448"/>
    </source>
</evidence>
<dbReference type="GO" id="GO:0009279">
    <property type="term" value="C:cell outer membrane"/>
    <property type="evidence" value="ECO:0007669"/>
    <property type="project" value="UniProtKB-SubCell"/>
</dbReference>
<dbReference type="Gene3D" id="2.40.170.20">
    <property type="entry name" value="TonB-dependent receptor, beta-barrel domain"/>
    <property type="match status" value="1"/>
</dbReference>
<dbReference type="InterPro" id="IPR000531">
    <property type="entry name" value="Beta-barrel_TonB"/>
</dbReference>
<evidence type="ECO:0000313" key="13">
    <source>
        <dbReference type="Proteomes" id="UP000029714"/>
    </source>
</evidence>
<sequence>MNAVLNHEATYEWGQLVTYLQYSRTIIGRHTNTPNTPLGADPTKPQVPYPVIGSNSGTSIEWDTNWRRNQDIIFQTSYNNAFDFNDWGSLTLNAGLYYIWEELRIVAVDRGENFLKAMNQVALFAEGQYDINEYISTTLGLRYNYSDLFSAIPNPRFYVNVYPTTWLTLKAGVSSGVRVPQMNYLHNGWQYSPNVSATAYTRGNTELKPEQTWNYEITALIDSKYASFDMTGYYTDFSNVIVSVGLPNDAACPAGVKSAANCLTYENANKSLLAGLELGAKLKEIYGFSLNANYNFAYSQVLSVRNANQQALSG</sequence>
<evidence type="ECO:0000256" key="5">
    <source>
        <dbReference type="ARBA" id="ARBA00022729"/>
    </source>
</evidence>
<comment type="caution">
    <text evidence="12">The sequence shown here is derived from an EMBL/GenBank/DDBJ whole genome shotgun (WGS) entry which is preliminary data.</text>
</comment>
<feature type="domain" description="TonB-dependent receptor-like beta-barrel" evidence="11">
    <location>
        <begin position="5"/>
        <end position="302"/>
    </location>
</feature>
<evidence type="ECO:0000256" key="3">
    <source>
        <dbReference type="ARBA" id="ARBA00022452"/>
    </source>
</evidence>
<keyword evidence="4 10" id="KW-0812">Transmembrane</keyword>
<reference evidence="12 13" key="1">
    <citation type="journal article" date="2014" name="Genome Announc.">
        <title>Draft genome sequences of eight enterohepatic helicobacter species isolated from both laboratory and wild rodents.</title>
        <authorList>
            <person name="Sheh A."/>
            <person name="Shen Z."/>
            <person name="Fox J.G."/>
        </authorList>
    </citation>
    <scope>NUCLEOTIDE SEQUENCE [LARGE SCALE GENOMIC DNA]</scope>
    <source>
        <strain evidence="12 13">MIT 97-6194</strain>
    </source>
</reference>
<keyword evidence="13" id="KW-1185">Reference proteome</keyword>
<dbReference type="GO" id="GO:0015344">
    <property type="term" value="F:siderophore uptake transmembrane transporter activity"/>
    <property type="evidence" value="ECO:0007669"/>
    <property type="project" value="TreeGrafter"/>
</dbReference>
<comment type="similarity">
    <text evidence="10">Belongs to the TonB-dependent receptor family.</text>
</comment>
<keyword evidence="2 10" id="KW-0813">Transport</keyword>
<dbReference type="PANTHER" id="PTHR30069">
    <property type="entry name" value="TONB-DEPENDENT OUTER MEMBRANE RECEPTOR"/>
    <property type="match status" value="1"/>
</dbReference>
<dbReference type="InterPro" id="IPR036942">
    <property type="entry name" value="Beta-barrel_TonB_sf"/>
</dbReference>
<dbReference type="InterPro" id="IPR039426">
    <property type="entry name" value="TonB-dep_rcpt-like"/>
</dbReference>
<evidence type="ECO:0000256" key="4">
    <source>
        <dbReference type="ARBA" id="ARBA00022692"/>
    </source>
</evidence>
<keyword evidence="6" id="KW-0798">TonB box</keyword>
<keyword evidence="5" id="KW-0732">Signal</keyword>
<dbReference type="PANTHER" id="PTHR30069:SF29">
    <property type="entry name" value="HEMOGLOBIN AND HEMOGLOBIN-HAPTOGLOBIN-BINDING PROTEIN 1-RELATED"/>
    <property type="match status" value="1"/>
</dbReference>
<dbReference type="AlphaFoldDB" id="A0A347W609"/>
<dbReference type="Pfam" id="PF00593">
    <property type="entry name" value="TonB_dep_Rec_b-barrel"/>
    <property type="match status" value="1"/>
</dbReference>
<evidence type="ECO:0000313" key="12">
    <source>
        <dbReference type="EMBL" id="TLD92970.1"/>
    </source>
</evidence>
<proteinExistence type="inferred from homology"/>
<reference evidence="12 13" key="2">
    <citation type="journal article" date="2016" name="Infect. Immun.">
        <title>Helicobacter saguini, a Novel Helicobacter Isolated from Cotton-Top Tamarins with Ulcerative Colitis, Has Proinflammatory Properties and Induces Typhlocolitis and Dysplasia in Gnotobiotic IL-10-/- Mice.</title>
        <authorList>
            <person name="Shen Z."/>
            <person name="Mannion A."/>
            <person name="Whary M.T."/>
            <person name="Muthupalani S."/>
            <person name="Sheh A."/>
            <person name="Feng Y."/>
            <person name="Gong G."/>
            <person name="Vandamme P."/>
            <person name="Holcombe H.R."/>
            <person name="Paster B.J."/>
            <person name="Fox J.G."/>
        </authorList>
    </citation>
    <scope>NUCLEOTIDE SEQUENCE [LARGE SCALE GENOMIC DNA]</scope>
    <source>
        <strain evidence="12 13">MIT 97-6194</strain>
    </source>
</reference>
<evidence type="ECO:0000256" key="7">
    <source>
        <dbReference type="ARBA" id="ARBA00023136"/>
    </source>
</evidence>
<evidence type="ECO:0000256" key="1">
    <source>
        <dbReference type="ARBA" id="ARBA00004571"/>
    </source>
</evidence>
<dbReference type="Proteomes" id="UP000029714">
    <property type="component" value="Unassembled WGS sequence"/>
</dbReference>
<evidence type="ECO:0000256" key="9">
    <source>
        <dbReference type="ARBA" id="ARBA00023237"/>
    </source>
</evidence>
<evidence type="ECO:0000259" key="11">
    <source>
        <dbReference type="Pfam" id="PF00593"/>
    </source>
</evidence>
<keyword evidence="9 10" id="KW-0998">Cell outer membrane</keyword>
<evidence type="ECO:0000256" key="8">
    <source>
        <dbReference type="ARBA" id="ARBA00023170"/>
    </source>
</evidence>
<organism evidence="12 13">
    <name type="scientific">Helicobacter saguini</name>
    <dbReference type="NCBI Taxonomy" id="1548018"/>
    <lineage>
        <taxon>Bacteria</taxon>
        <taxon>Pseudomonadati</taxon>
        <taxon>Campylobacterota</taxon>
        <taxon>Epsilonproteobacteria</taxon>
        <taxon>Campylobacterales</taxon>
        <taxon>Helicobacteraceae</taxon>
        <taxon>Helicobacter</taxon>
    </lineage>
</organism>
<dbReference type="PROSITE" id="PS52016">
    <property type="entry name" value="TONB_DEPENDENT_REC_3"/>
    <property type="match status" value="1"/>
</dbReference>
<gene>
    <name evidence="12" type="ORF">LS64_009210</name>
</gene>
<dbReference type="SUPFAM" id="SSF56935">
    <property type="entry name" value="Porins"/>
    <property type="match status" value="1"/>
</dbReference>
<dbReference type="EMBL" id="JRMP02000016">
    <property type="protein sequence ID" value="TLD92970.1"/>
    <property type="molecule type" value="Genomic_DNA"/>
</dbReference>
<dbReference type="GO" id="GO:0044718">
    <property type="term" value="P:siderophore transmembrane transport"/>
    <property type="evidence" value="ECO:0007669"/>
    <property type="project" value="TreeGrafter"/>
</dbReference>
<keyword evidence="3 10" id="KW-1134">Transmembrane beta strand</keyword>
<evidence type="ECO:0000256" key="6">
    <source>
        <dbReference type="ARBA" id="ARBA00023077"/>
    </source>
</evidence>
<name>A0A347W609_9HELI</name>
<protein>
    <submittedName>
        <fullName evidence="12">TonB-dependent receptor</fullName>
    </submittedName>
</protein>
<keyword evidence="8 12" id="KW-0675">Receptor</keyword>
<keyword evidence="7 10" id="KW-0472">Membrane</keyword>
<dbReference type="OrthoDB" id="5389752at2"/>